<dbReference type="PANTHER" id="PTHR43656:SF2">
    <property type="entry name" value="BINDING OXIDOREDUCTASE, PUTATIVE (AFU_ORTHOLOGUE AFUA_2G08260)-RELATED"/>
    <property type="match status" value="1"/>
</dbReference>
<keyword evidence="2" id="KW-0560">Oxidoreductase</keyword>
<keyword evidence="5" id="KW-1185">Reference proteome</keyword>
<dbReference type="GO" id="GO:0010181">
    <property type="term" value="F:FMN binding"/>
    <property type="evidence" value="ECO:0007669"/>
    <property type="project" value="InterPro"/>
</dbReference>
<evidence type="ECO:0000256" key="2">
    <source>
        <dbReference type="ARBA" id="ARBA00023002"/>
    </source>
</evidence>
<evidence type="ECO:0000313" key="4">
    <source>
        <dbReference type="EMBL" id="VDG28953.1"/>
    </source>
</evidence>
<dbReference type="PANTHER" id="PTHR43656">
    <property type="entry name" value="BINDING OXIDOREDUCTASE, PUTATIVE (AFU_ORTHOLOGUE AFUA_2G08260)-RELATED"/>
    <property type="match status" value="1"/>
</dbReference>
<dbReference type="Proteomes" id="UP000289996">
    <property type="component" value="Unassembled WGS sequence"/>
</dbReference>
<organism evidence="4 5">
    <name type="scientific">Lactiplantibacillus mudanjiangensis</name>
    <dbReference type="NCBI Taxonomy" id="1296538"/>
    <lineage>
        <taxon>Bacteria</taxon>
        <taxon>Bacillati</taxon>
        <taxon>Bacillota</taxon>
        <taxon>Bacilli</taxon>
        <taxon>Lactobacillales</taxon>
        <taxon>Lactobacillaceae</taxon>
        <taxon>Lactiplantibacillus</taxon>
    </lineage>
</organism>
<protein>
    <submittedName>
        <fullName evidence="4">NADH oxidase [Lactobacillus farciminis KCTC 3681 = DSM]</fullName>
    </submittedName>
</protein>
<name>A0A660E0E4_9LACO</name>
<dbReference type="InterPro" id="IPR051799">
    <property type="entry name" value="NADH_flavin_oxidoreductase"/>
</dbReference>
<dbReference type="InterPro" id="IPR001155">
    <property type="entry name" value="OxRdtase_FMN_N"/>
</dbReference>
<sequence length="164" mass="17896">MRILVEIYQGIRQVTKSNFIVGIKLNSSDFSSEGFSEDDSYRVIVKMSNLGIDFIEISGGNYERTNFLENSNGEAFFLNFSKKSQVSVNIPIMLTGGLSSQEAMENVVTNEGIAMVGSVRPFVLNPNSPEKMLSGIFEGLKLPHLTTGVKVIDNKLGHGGSSIL</sequence>
<proteinExistence type="predicted"/>
<feature type="domain" description="NADH:flavin oxidoreductase/NADH oxidase N-terminal" evidence="3">
    <location>
        <begin position="1"/>
        <end position="135"/>
    </location>
</feature>
<dbReference type="Pfam" id="PF00724">
    <property type="entry name" value="Oxidored_FMN"/>
    <property type="match status" value="1"/>
</dbReference>
<gene>
    <name evidence="4" type="ORF">MUDAN_MDHGFNIF_03347</name>
</gene>
<dbReference type="Gene3D" id="3.20.20.70">
    <property type="entry name" value="Aldolase class I"/>
    <property type="match status" value="1"/>
</dbReference>
<accession>A0A660E0E4</accession>
<dbReference type="GO" id="GO:0016491">
    <property type="term" value="F:oxidoreductase activity"/>
    <property type="evidence" value="ECO:0007669"/>
    <property type="project" value="UniProtKB-KW"/>
</dbReference>
<evidence type="ECO:0000256" key="1">
    <source>
        <dbReference type="ARBA" id="ARBA00022630"/>
    </source>
</evidence>
<evidence type="ECO:0000313" key="5">
    <source>
        <dbReference type="Proteomes" id="UP000289996"/>
    </source>
</evidence>
<dbReference type="AlphaFoldDB" id="A0A660E0E4"/>
<dbReference type="EMBL" id="UYIG01000127">
    <property type="protein sequence ID" value="VDG28953.1"/>
    <property type="molecule type" value="Genomic_DNA"/>
</dbReference>
<reference evidence="4 5" key="1">
    <citation type="submission" date="2018-11" db="EMBL/GenBank/DDBJ databases">
        <authorList>
            <person name="Wuyts S."/>
        </authorList>
    </citation>
    <scope>NUCLEOTIDE SEQUENCE [LARGE SCALE GENOMIC DNA]</scope>
    <source>
        <strain evidence="4">Lactobacillus mudanjiangensis AMBF249</strain>
    </source>
</reference>
<dbReference type="SUPFAM" id="SSF51395">
    <property type="entry name" value="FMN-linked oxidoreductases"/>
    <property type="match status" value="1"/>
</dbReference>
<keyword evidence="1" id="KW-0285">Flavoprotein</keyword>
<dbReference type="InterPro" id="IPR013785">
    <property type="entry name" value="Aldolase_TIM"/>
</dbReference>
<evidence type="ECO:0000259" key="3">
    <source>
        <dbReference type="Pfam" id="PF00724"/>
    </source>
</evidence>